<gene>
    <name evidence="2" type="ORF">HDF16_005777</name>
</gene>
<dbReference type="AlphaFoldDB" id="A0A7W7ZJG0"/>
<evidence type="ECO:0000256" key="1">
    <source>
        <dbReference type="SAM" id="Phobius"/>
    </source>
</evidence>
<proteinExistence type="predicted"/>
<accession>A0A7W7ZJG0</accession>
<keyword evidence="1" id="KW-0812">Transmembrane</keyword>
<name>A0A7W7ZJG0_9BACT</name>
<reference evidence="2 3" key="1">
    <citation type="submission" date="2020-08" db="EMBL/GenBank/DDBJ databases">
        <title>Genomic Encyclopedia of Type Strains, Phase IV (KMG-V): Genome sequencing to study the core and pangenomes of soil and plant-associated prokaryotes.</title>
        <authorList>
            <person name="Whitman W."/>
        </authorList>
    </citation>
    <scope>NUCLEOTIDE SEQUENCE [LARGE SCALE GENOMIC DNA]</scope>
    <source>
        <strain evidence="2 3">M8UP14</strain>
    </source>
</reference>
<comment type="caution">
    <text evidence="2">The sequence shown here is derived from an EMBL/GenBank/DDBJ whole genome shotgun (WGS) entry which is preliminary data.</text>
</comment>
<dbReference type="EMBL" id="JACHIP010000026">
    <property type="protein sequence ID" value="MBB5061041.1"/>
    <property type="molecule type" value="Genomic_DNA"/>
</dbReference>
<dbReference type="Proteomes" id="UP000540989">
    <property type="component" value="Unassembled WGS sequence"/>
</dbReference>
<keyword evidence="1" id="KW-1133">Transmembrane helix</keyword>
<keyword evidence="1" id="KW-0472">Membrane</keyword>
<sequence length="63" mass="6955">MVVLMLARRFASSPLAGNNCRKEELKSFACSPPRATITRRNVFYIAAMTCLNIVLVLVTAPVE</sequence>
<feature type="transmembrane region" description="Helical" evidence="1">
    <location>
        <begin position="42"/>
        <end position="62"/>
    </location>
</feature>
<evidence type="ECO:0000313" key="2">
    <source>
        <dbReference type="EMBL" id="MBB5061041.1"/>
    </source>
</evidence>
<protein>
    <submittedName>
        <fullName evidence="2">Uncharacterized protein</fullName>
    </submittedName>
</protein>
<keyword evidence="3" id="KW-1185">Reference proteome</keyword>
<evidence type="ECO:0000313" key="3">
    <source>
        <dbReference type="Proteomes" id="UP000540989"/>
    </source>
</evidence>
<organism evidence="2 3">
    <name type="scientific">Granulicella aggregans</name>
    <dbReference type="NCBI Taxonomy" id="474949"/>
    <lineage>
        <taxon>Bacteria</taxon>
        <taxon>Pseudomonadati</taxon>
        <taxon>Acidobacteriota</taxon>
        <taxon>Terriglobia</taxon>
        <taxon>Terriglobales</taxon>
        <taxon>Acidobacteriaceae</taxon>
        <taxon>Granulicella</taxon>
    </lineage>
</organism>